<organism evidence="2">
    <name type="scientific">marine metagenome</name>
    <dbReference type="NCBI Taxonomy" id="408172"/>
    <lineage>
        <taxon>unclassified sequences</taxon>
        <taxon>metagenomes</taxon>
        <taxon>ecological metagenomes</taxon>
    </lineage>
</organism>
<dbReference type="InterPro" id="IPR050256">
    <property type="entry name" value="Glycosyltransferase_2"/>
</dbReference>
<dbReference type="SUPFAM" id="SSF53448">
    <property type="entry name" value="Nucleotide-diphospho-sugar transferases"/>
    <property type="match status" value="1"/>
</dbReference>
<dbReference type="CDD" id="cd04179">
    <property type="entry name" value="DPM_DPG-synthase_like"/>
    <property type="match status" value="1"/>
</dbReference>
<dbReference type="EMBL" id="UINC01083965">
    <property type="protein sequence ID" value="SVC30171.1"/>
    <property type="molecule type" value="Genomic_DNA"/>
</dbReference>
<evidence type="ECO:0000259" key="1">
    <source>
        <dbReference type="Pfam" id="PF00535"/>
    </source>
</evidence>
<dbReference type="Pfam" id="PF00535">
    <property type="entry name" value="Glycos_transf_2"/>
    <property type="match status" value="1"/>
</dbReference>
<gene>
    <name evidence="2" type="ORF">METZ01_LOCUS283025</name>
</gene>
<feature type="non-terminal residue" evidence="2">
    <location>
        <position position="223"/>
    </location>
</feature>
<sequence>MTDSAVDFSVIIPAYNEAGTIATVLERLTAHLTTMGKVYEVLVVSDGATDTTADVVRAVGGAVRLIEHPCNIGNGAAVKTGIRQARGAVVVFMDADGQHAPEDLERLLADCDRYDMVVGARGPESHAGWHRRLANGIYDFLASYVTGQQVEDLTSGFRAMRRDVARRFISLLPNRYSYPTTITLCFMRAGFSVKYTRIKAAERQGGKSGIRLISDGTEFLLII</sequence>
<dbReference type="PANTHER" id="PTHR48090">
    <property type="entry name" value="UNDECAPRENYL-PHOSPHATE 4-DEOXY-4-FORMAMIDO-L-ARABINOSE TRANSFERASE-RELATED"/>
    <property type="match status" value="1"/>
</dbReference>
<dbReference type="InterPro" id="IPR001173">
    <property type="entry name" value="Glyco_trans_2-like"/>
</dbReference>
<proteinExistence type="predicted"/>
<dbReference type="InterPro" id="IPR029044">
    <property type="entry name" value="Nucleotide-diphossugar_trans"/>
</dbReference>
<feature type="domain" description="Glycosyltransferase 2-like" evidence="1">
    <location>
        <begin position="9"/>
        <end position="166"/>
    </location>
</feature>
<dbReference type="PANTHER" id="PTHR48090:SF7">
    <property type="entry name" value="RFBJ PROTEIN"/>
    <property type="match status" value="1"/>
</dbReference>
<reference evidence="2" key="1">
    <citation type="submission" date="2018-05" db="EMBL/GenBank/DDBJ databases">
        <authorList>
            <person name="Lanie J.A."/>
            <person name="Ng W.-L."/>
            <person name="Kazmierczak K.M."/>
            <person name="Andrzejewski T.M."/>
            <person name="Davidsen T.M."/>
            <person name="Wayne K.J."/>
            <person name="Tettelin H."/>
            <person name="Glass J.I."/>
            <person name="Rusch D."/>
            <person name="Podicherti R."/>
            <person name="Tsui H.-C.T."/>
            <person name="Winkler M.E."/>
        </authorList>
    </citation>
    <scope>NUCLEOTIDE SEQUENCE</scope>
</reference>
<dbReference type="AlphaFoldDB" id="A0A382L5L8"/>
<evidence type="ECO:0000313" key="2">
    <source>
        <dbReference type="EMBL" id="SVC30171.1"/>
    </source>
</evidence>
<name>A0A382L5L8_9ZZZZ</name>
<dbReference type="Gene3D" id="3.90.550.10">
    <property type="entry name" value="Spore Coat Polysaccharide Biosynthesis Protein SpsA, Chain A"/>
    <property type="match status" value="1"/>
</dbReference>
<accession>A0A382L5L8</accession>
<protein>
    <recommendedName>
        <fullName evidence="1">Glycosyltransferase 2-like domain-containing protein</fullName>
    </recommendedName>
</protein>